<reference evidence="1 2" key="1">
    <citation type="journal article" date="2006" name="Proc. Natl. Acad. Sci. U.S.A.">
        <title>Burkholderia xenovorans LB400 harbors a multi-replicon, 9.73-Mbp genome shaped for versatility.</title>
        <authorList>
            <person name="Chain P.S."/>
            <person name="Denef V.J."/>
            <person name="Konstantinidis K.T."/>
            <person name="Vergez L.M."/>
            <person name="Agullo L."/>
            <person name="Reyes V.L."/>
            <person name="Hauser L."/>
            <person name="Cordova M."/>
            <person name="Gomez L."/>
            <person name="Gonzalez M."/>
            <person name="Land M."/>
            <person name="Lao V."/>
            <person name="Larimer F."/>
            <person name="LiPuma J.J."/>
            <person name="Mahenthiralingam E."/>
            <person name="Malfatti S.A."/>
            <person name="Marx C.J."/>
            <person name="Parnell J.J."/>
            <person name="Ramette A."/>
            <person name="Richardson P."/>
            <person name="Seeger M."/>
            <person name="Smith D."/>
            <person name="Spilker T."/>
            <person name="Sul W.J."/>
            <person name="Tsoi T.V."/>
            <person name="Ulrich L.E."/>
            <person name="Zhulin I.B."/>
            <person name="Tiedje J.M."/>
        </authorList>
    </citation>
    <scope>NUCLEOTIDE SEQUENCE [LARGE SCALE GENOMIC DNA]</scope>
    <source>
        <strain evidence="1 2">LB400</strain>
    </source>
</reference>
<dbReference type="AlphaFoldDB" id="Q13QD9"/>
<dbReference type="STRING" id="266265.Bxe_B2286"/>
<keyword evidence="2" id="KW-1185">Reference proteome</keyword>
<proteinExistence type="predicted"/>
<dbReference type="EMBL" id="CP000271">
    <property type="protein sequence ID" value="ABE33700.1"/>
    <property type="molecule type" value="Genomic_DNA"/>
</dbReference>
<protein>
    <submittedName>
        <fullName evidence="1">Uncharacterized protein</fullName>
    </submittedName>
</protein>
<accession>Q13QD9</accession>
<dbReference type="KEGG" id="bxe:Bxe_B2286"/>
<evidence type="ECO:0000313" key="1">
    <source>
        <dbReference type="EMBL" id="ABE33700.1"/>
    </source>
</evidence>
<dbReference type="Proteomes" id="UP000001817">
    <property type="component" value="Chromosome 2"/>
</dbReference>
<evidence type="ECO:0000313" key="2">
    <source>
        <dbReference type="Proteomes" id="UP000001817"/>
    </source>
</evidence>
<sequence length="86" mass="10070">MRACIDLVLLCATPVLVLLFFGRFSGGRARLQRDRRVARESFEEFRHTLPLGGNQFISFFQRPNALFPILVVERRRVRVTLMQLFC</sequence>
<name>Q13QD9_PARXL</name>
<gene>
    <name evidence="1" type="ORF">Bxe_B2286</name>
</gene>
<organism evidence="1 2">
    <name type="scientific">Paraburkholderia xenovorans (strain LB400)</name>
    <dbReference type="NCBI Taxonomy" id="266265"/>
    <lineage>
        <taxon>Bacteria</taxon>
        <taxon>Pseudomonadati</taxon>
        <taxon>Pseudomonadota</taxon>
        <taxon>Betaproteobacteria</taxon>
        <taxon>Burkholderiales</taxon>
        <taxon>Burkholderiaceae</taxon>
        <taxon>Paraburkholderia</taxon>
    </lineage>
</organism>